<dbReference type="Gene3D" id="3.40.50.1440">
    <property type="entry name" value="Tubulin/FtsZ, GTPase domain"/>
    <property type="match status" value="1"/>
</dbReference>
<proteinExistence type="inferred from homology"/>
<evidence type="ECO:0000313" key="7">
    <source>
        <dbReference type="Proteomes" id="UP000050794"/>
    </source>
</evidence>
<dbReference type="Pfam" id="PF00091">
    <property type="entry name" value="Tubulin"/>
    <property type="match status" value="1"/>
</dbReference>
<keyword evidence="7" id="KW-1185">Reference proteome</keyword>
<sequence>MGGINGGLVSKRYSVAIHEHNTVLIIHFWSELCKEHGLDTEGELHRLTNQNEKLQVYFDEIDGRRFVPRALLMDLEPGAIDEVQFGAYGNVFSPDKMLRGDRSASNNYGKGYYTDGADLSSAAMEMIRKEAEKCDCIQVGSSNTRNKLLKIHLTC</sequence>
<dbReference type="Proteomes" id="UP000050794">
    <property type="component" value="Unassembled WGS sequence"/>
</dbReference>
<reference evidence="8" key="1">
    <citation type="submission" date="2016-06" db="UniProtKB">
        <authorList>
            <consortium name="WormBaseParasite"/>
        </authorList>
    </citation>
    <scope>IDENTIFICATION</scope>
</reference>
<dbReference type="PRINTS" id="PR01163">
    <property type="entry name" value="BETATUBULIN"/>
</dbReference>
<dbReference type="InterPro" id="IPR036525">
    <property type="entry name" value="Tubulin/FtsZ_GTPase_sf"/>
</dbReference>
<organism evidence="7 8">
    <name type="scientific">Toxocara canis</name>
    <name type="common">Canine roundworm</name>
    <dbReference type="NCBI Taxonomy" id="6265"/>
    <lineage>
        <taxon>Eukaryota</taxon>
        <taxon>Metazoa</taxon>
        <taxon>Ecdysozoa</taxon>
        <taxon>Nematoda</taxon>
        <taxon>Chromadorea</taxon>
        <taxon>Rhabditida</taxon>
        <taxon>Spirurina</taxon>
        <taxon>Ascaridomorpha</taxon>
        <taxon>Ascaridoidea</taxon>
        <taxon>Toxocaridae</taxon>
        <taxon>Toxocara</taxon>
    </lineage>
</organism>
<reference evidence="6 7" key="2">
    <citation type="submission" date="2018-11" db="EMBL/GenBank/DDBJ databases">
        <authorList>
            <consortium name="Pathogen Informatics"/>
        </authorList>
    </citation>
    <scope>NUCLEOTIDE SEQUENCE [LARGE SCALE GENOMIC DNA]</scope>
</reference>
<keyword evidence="2" id="KW-0493">Microtubule</keyword>
<accession>A0A183UNB1</accession>
<evidence type="ECO:0000256" key="3">
    <source>
        <dbReference type="ARBA" id="ARBA00022741"/>
    </source>
</evidence>
<dbReference type="GO" id="GO:0005200">
    <property type="term" value="F:structural constituent of cytoskeleton"/>
    <property type="evidence" value="ECO:0007669"/>
    <property type="project" value="InterPro"/>
</dbReference>
<dbReference type="GO" id="GO:0007017">
    <property type="term" value="P:microtubule-based process"/>
    <property type="evidence" value="ECO:0007669"/>
    <property type="project" value="InterPro"/>
</dbReference>
<evidence type="ECO:0000256" key="1">
    <source>
        <dbReference type="ARBA" id="ARBA00009636"/>
    </source>
</evidence>
<dbReference type="PANTHER" id="PTHR11588">
    <property type="entry name" value="TUBULIN"/>
    <property type="match status" value="1"/>
</dbReference>
<evidence type="ECO:0000256" key="2">
    <source>
        <dbReference type="ARBA" id="ARBA00022701"/>
    </source>
</evidence>
<dbReference type="EMBL" id="UYWY01020349">
    <property type="protein sequence ID" value="VDM41302.1"/>
    <property type="molecule type" value="Genomic_DNA"/>
</dbReference>
<keyword evidence="4" id="KW-0342">GTP-binding</keyword>
<evidence type="ECO:0000313" key="8">
    <source>
        <dbReference type="WBParaSite" id="TCNE_0000998101-mRNA-1"/>
    </source>
</evidence>
<dbReference type="AlphaFoldDB" id="A0A183UNB1"/>
<evidence type="ECO:0000313" key="6">
    <source>
        <dbReference type="EMBL" id="VDM41302.1"/>
    </source>
</evidence>
<gene>
    <name evidence="6" type="ORF">TCNE_LOCUS9981</name>
</gene>
<keyword evidence="3" id="KW-0547">Nucleotide-binding</keyword>
<dbReference type="InterPro" id="IPR002453">
    <property type="entry name" value="Beta_tubulin"/>
</dbReference>
<evidence type="ECO:0000256" key="4">
    <source>
        <dbReference type="ARBA" id="ARBA00023134"/>
    </source>
</evidence>
<dbReference type="SUPFAM" id="SSF52490">
    <property type="entry name" value="Tubulin nucleotide-binding domain-like"/>
    <property type="match status" value="1"/>
</dbReference>
<comment type="similarity">
    <text evidence="1">Belongs to the tubulin family.</text>
</comment>
<dbReference type="InterPro" id="IPR000217">
    <property type="entry name" value="Tubulin"/>
</dbReference>
<name>A0A183UNB1_TOXCA</name>
<protein>
    <submittedName>
        <fullName evidence="8">Tubulin domain-containing protein</fullName>
    </submittedName>
</protein>
<dbReference type="GO" id="GO:0005525">
    <property type="term" value="F:GTP binding"/>
    <property type="evidence" value="ECO:0007669"/>
    <property type="project" value="UniProtKB-KW"/>
</dbReference>
<dbReference type="WBParaSite" id="TCNE_0000998101-mRNA-1">
    <property type="protein sequence ID" value="TCNE_0000998101-mRNA-1"/>
    <property type="gene ID" value="TCNE_0000998101"/>
</dbReference>
<dbReference type="PRINTS" id="PR01161">
    <property type="entry name" value="TUBULIN"/>
</dbReference>
<dbReference type="InterPro" id="IPR003008">
    <property type="entry name" value="Tubulin_FtsZ_GTPase"/>
</dbReference>
<evidence type="ECO:0000259" key="5">
    <source>
        <dbReference type="Pfam" id="PF00091"/>
    </source>
</evidence>
<dbReference type="GO" id="GO:0005874">
    <property type="term" value="C:microtubule"/>
    <property type="evidence" value="ECO:0007669"/>
    <property type="project" value="UniProtKB-KW"/>
</dbReference>
<dbReference type="GO" id="GO:0003924">
    <property type="term" value="F:GTPase activity"/>
    <property type="evidence" value="ECO:0007669"/>
    <property type="project" value="InterPro"/>
</dbReference>
<feature type="domain" description="Tubulin/FtsZ GTPase" evidence="5">
    <location>
        <begin position="26"/>
        <end position="139"/>
    </location>
</feature>